<dbReference type="EMBL" id="JBAWKS010000001">
    <property type="protein sequence ID" value="MEI4549755.1"/>
    <property type="molecule type" value="Genomic_DNA"/>
</dbReference>
<dbReference type="Proteomes" id="UP001382455">
    <property type="component" value="Unassembled WGS sequence"/>
</dbReference>
<accession>A0ABU8ES04</accession>
<comment type="caution">
    <text evidence="5">The sequence shown here is derived from an EMBL/GenBank/DDBJ whole genome shotgun (WGS) entry which is preliminary data.</text>
</comment>
<dbReference type="PIRSF" id="PIRSF019455">
    <property type="entry name" value="CopR_AtkY"/>
    <property type="match status" value="1"/>
</dbReference>
<dbReference type="InterPro" id="IPR005650">
    <property type="entry name" value="BlaI_family"/>
</dbReference>
<evidence type="ECO:0000256" key="4">
    <source>
        <dbReference type="ARBA" id="ARBA00023163"/>
    </source>
</evidence>
<keyword evidence="6" id="KW-1185">Reference proteome</keyword>
<sequence>MKLSESESQVLQVFWQHGENSAPQVHKVIEKIKPVSYSTVKTLIDRLEQKGALRRTSKEGRTVFYTAVAEPKVTKKPIVKSLIDRIFGGKPSELAAHIVEQETLNKQEIEYLESILAKRKKELNDD</sequence>
<name>A0ABU8ES04_9GAMM</name>
<dbReference type="SUPFAM" id="SSF46785">
    <property type="entry name" value="Winged helix' DNA-binding domain"/>
    <property type="match status" value="1"/>
</dbReference>
<dbReference type="Gene3D" id="1.10.4040.10">
    <property type="entry name" value="Penicillinase repressor domain"/>
    <property type="match status" value="1"/>
</dbReference>
<organism evidence="5 6">
    <name type="scientific">Pseudoalteromonas spongiae</name>
    <dbReference type="NCBI Taxonomy" id="298657"/>
    <lineage>
        <taxon>Bacteria</taxon>
        <taxon>Pseudomonadati</taxon>
        <taxon>Pseudomonadota</taxon>
        <taxon>Gammaproteobacteria</taxon>
        <taxon>Alteromonadales</taxon>
        <taxon>Pseudoalteromonadaceae</taxon>
        <taxon>Pseudoalteromonas</taxon>
    </lineage>
</organism>
<dbReference type="Gene3D" id="1.10.10.10">
    <property type="entry name" value="Winged helix-like DNA-binding domain superfamily/Winged helix DNA-binding domain"/>
    <property type="match status" value="1"/>
</dbReference>
<keyword evidence="3" id="KW-0238">DNA-binding</keyword>
<evidence type="ECO:0000313" key="5">
    <source>
        <dbReference type="EMBL" id="MEI4549755.1"/>
    </source>
</evidence>
<dbReference type="Pfam" id="PF03965">
    <property type="entry name" value="Penicillinase_R"/>
    <property type="match status" value="1"/>
</dbReference>
<dbReference type="InterPro" id="IPR036390">
    <property type="entry name" value="WH_DNA-bd_sf"/>
</dbReference>
<gene>
    <name evidence="5" type="ORF">WAE96_08685</name>
</gene>
<dbReference type="InterPro" id="IPR036388">
    <property type="entry name" value="WH-like_DNA-bd_sf"/>
</dbReference>
<evidence type="ECO:0000256" key="1">
    <source>
        <dbReference type="ARBA" id="ARBA00011046"/>
    </source>
</evidence>
<comment type="similarity">
    <text evidence="1">Belongs to the BlaI transcriptional regulatory family.</text>
</comment>
<protein>
    <submittedName>
        <fullName evidence="5">BlaI/MecI/CopY family transcriptional regulator</fullName>
    </submittedName>
</protein>
<keyword evidence="4" id="KW-0804">Transcription</keyword>
<evidence type="ECO:0000256" key="2">
    <source>
        <dbReference type="ARBA" id="ARBA00023015"/>
    </source>
</evidence>
<dbReference type="RefSeq" id="WP_054980087.1">
    <property type="nucleotide sequence ID" value="NZ_JBAWKS010000001.1"/>
</dbReference>
<evidence type="ECO:0000313" key="6">
    <source>
        <dbReference type="Proteomes" id="UP001382455"/>
    </source>
</evidence>
<reference evidence="5 6" key="1">
    <citation type="submission" date="2023-12" db="EMBL/GenBank/DDBJ databases">
        <title>Friends and Foes: Symbiotic and Algicidal bacterial influence on Karenia brevis blooms.</title>
        <authorList>
            <person name="Fei C."/>
            <person name="Mohamed A.R."/>
            <person name="Booker A."/>
            <person name="Arshad M."/>
            <person name="Klass S."/>
            <person name="Ahn S."/>
            <person name="Gilbert P.M."/>
            <person name="Heil C.A."/>
            <person name="Martinez J.M."/>
            <person name="Amin S.A."/>
        </authorList>
    </citation>
    <scope>NUCLEOTIDE SEQUENCE [LARGE SCALE GENOMIC DNA]</scope>
    <source>
        <strain evidence="5 6">CE15</strain>
    </source>
</reference>
<keyword evidence="2" id="KW-0805">Transcription regulation</keyword>
<proteinExistence type="inferred from homology"/>
<evidence type="ECO:0000256" key="3">
    <source>
        <dbReference type="ARBA" id="ARBA00023125"/>
    </source>
</evidence>